<evidence type="ECO:0000313" key="13">
    <source>
        <dbReference type="Proteomes" id="UP000030748"/>
    </source>
</evidence>
<evidence type="ECO:0000256" key="4">
    <source>
        <dbReference type="ARBA" id="ARBA00022729"/>
    </source>
</evidence>
<feature type="domain" description="FAS1" evidence="11">
    <location>
        <begin position="51"/>
        <end position="195"/>
    </location>
</feature>
<reference evidence="12 13" key="1">
    <citation type="journal article" date="2013" name="Proc. Natl. Acad. Sci. U.S.A.">
        <title>Fine-scale variation in meiotic recombination in Mimulus inferred from population shotgun sequencing.</title>
        <authorList>
            <person name="Hellsten U."/>
            <person name="Wright K.M."/>
            <person name="Jenkins J."/>
            <person name="Shu S."/>
            <person name="Yuan Y."/>
            <person name="Wessler S.R."/>
            <person name="Schmutz J."/>
            <person name="Willis J.H."/>
            <person name="Rokhsar D.S."/>
        </authorList>
    </citation>
    <scope>NUCLEOTIDE SEQUENCE [LARGE SCALE GENOMIC DNA]</scope>
    <source>
        <strain evidence="13">cv. DUN x IM62</strain>
    </source>
</reference>
<organism evidence="12 13">
    <name type="scientific">Erythranthe guttata</name>
    <name type="common">Yellow monkey flower</name>
    <name type="synonym">Mimulus guttatus</name>
    <dbReference type="NCBI Taxonomy" id="4155"/>
    <lineage>
        <taxon>Eukaryota</taxon>
        <taxon>Viridiplantae</taxon>
        <taxon>Streptophyta</taxon>
        <taxon>Embryophyta</taxon>
        <taxon>Tracheophyta</taxon>
        <taxon>Spermatophyta</taxon>
        <taxon>Magnoliopsida</taxon>
        <taxon>eudicotyledons</taxon>
        <taxon>Gunneridae</taxon>
        <taxon>Pentapetalae</taxon>
        <taxon>asterids</taxon>
        <taxon>lamiids</taxon>
        <taxon>Lamiales</taxon>
        <taxon>Phrymaceae</taxon>
        <taxon>Erythranthe</taxon>
    </lineage>
</organism>
<evidence type="ECO:0000256" key="3">
    <source>
        <dbReference type="ARBA" id="ARBA00022525"/>
    </source>
</evidence>
<evidence type="ECO:0000256" key="10">
    <source>
        <dbReference type="SAM" id="SignalP"/>
    </source>
</evidence>
<comment type="subcellular location">
    <subcellularLocation>
        <location evidence="1">Secreted</location>
    </subcellularLocation>
</comment>
<keyword evidence="13" id="KW-1185">Reference proteome</keyword>
<dbReference type="SUPFAM" id="SSF82153">
    <property type="entry name" value="FAS1 domain"/>
    <property type="match status" value="2"/>
</dbReference>
<keyword evidence="7" id="KW-0325">Glycoprotein</keyword>
<dbReference type="Proteomes" id="UP000030748">
    <property type="component" value="Unassembled WGS sequence"/>
</dbReference>
<evidence type="ECO:0000256" key="2">
    <source>
        <dbReference type="ARBA" id="ARBA00007843"/>
    </source>
</evidence>
<evidence type="ECO:0000256" key="5">
    <source>
        <dbReference type="ARBA" id="ARBA00022737"/>
    </source>
</evidence>
<evidence type="ECO:0000256" key="6">
    <source>
        <dbReference type="ARBA" id="ARBA00022974"/>
    </source>
</evidence>
<dbReference type="PhylomeDB" id="A0A022PYB8"/>
<dbReference type="GO" id="GO:0005576">
    <property type="term" value="C:extracellular region"/>
    <property type="evidence" value="ECO:0007669"/>
    <property type="project" value="UniProtKB-SubCell"/>
</dbReference>
<evidence type="ECO:0000256" key="8">
    <source>
        <dbReference type="ARBA" id="ARBA00024686"/>
    </source>
</evidence>
<feature type="region of interest" description="Disordered" evidence="9">
    <location>
        <begin position="255"/>
        <end position="274"/>
    </location>
</feature>
<dbReference type="EMBL" id="KI632289">
    <property type="protein sequence ID" value="EYU19863.1"/>
    <property type="molecule type" value="Genomic_DNA"/>
</dbReference>
<dbReference type="eggNOG" id="KOG1437">
    <property type="taxonomic scope" value="Eukaryota"/>
</dbReference>
<dbReference type="PANTHER" id="PTHR32499">
    <property type="entry name" value="FASCICLIN-LIKE ARABINOGALACTAN PROTEIN 16"/>
    <property type="match status" value="1"/>
</dbReference>
<dbReference type="InterPro" id="IPR044654">
    <property type="entry name" value="FLA15/16/17/18"/>
</dbReference>
<dbReference type="InterPro" id="IPR036378">
    <property type="entry name" value="FAS1_dom_sf"/>
</dbReference>
<dbReference type="Gene3D" id="2.30.180.10">
    <property type="entry name" value="FAS1 domain"/>
    <property type="match status" value="2"/>
</dbReference>
<evidence type="ECO:0000256" key="7">
    <source>
        <dbReference type="ARBA" id="ARBA00023180"/>
    </source>
</evidence>
<keyword evidence="3" id="KW-0964">Secreted</keyword>
<dbReference type="STRING" id="4155.A0A022PYB8"/>
<comment type="function">
    <text evidence="8">May be a cell surface adhesion protein.</text>
</comment>
<proteinExistence type="inferred from homology"/>
<sequence length="437" mass="47693">MHTRSKQSSPSKTPMAIKPLHLAVALLLLSTAHHLRAALPENPAPPPPVISSDSILIALLDSHYTQLSELLEKALLLQTLENAIANGTIIVFAPTNKALERDLDPEFNRFLLEPGNIKSLQTLLLHHILPAKLSRGGWPTDPTRSTPTRRRALSHDYLEFTYGGNGEPYVGAAKVVQFNSIVRHDGIIHGVEKVIVPKSVERDFNNNNGRNPRSVAAAVEPEGAPEINPRTNKLSKRNAISAPGGGANTIYKATAAPEHSPSPAPGGPHHHLDGEKQVNNFIQTLTFYGGYNEMAEILVNLTNLAAELGNLINEGYAFTVLAPSDEAMAKLTTDQLSDSGAPERIVYYHIVPEYQTEESMYNAVRRFKTVSYDTLRLPHKIVAKDADGSVRFGTGADSGYLFDPDIYTDGRISVQGIDGVLFPPEESDHHQNAKRGK</sequence>
<dbReference type="SMART" id="SM00554">
    <property type="entry name" value="FAS1"/>
    <property type="match status" value="2"/>
</dbReference>
<keyword evidence="6" id="KW-0654">Proteoglycan</keyword>
<dbReference type="PANTHER" id="PTHR32499:SF3">
    <property type="entry name" value="FASCICLIN-LIKE ARABINOGALACTAN PROTEIN 16"/>
    <property type="match status" value="1"/>
</dbReference>
<dbReference type="PROSITE" id="PS50213">
    <property type="entry name" value="FAS1"/>
    <property type="match status" value="2"/>
</dbReference>
<evidence type="ECO:0000256" key="1">
    <source>
        <dbReference type="ARBA" id="ARBA00004613"/>
    </source>
</evidence>
<dbReference type="InterPro" id="IPR000782">
    <property type="entry name" value="FAS1_domain"/>
</dbReference>
<feature type="domain" description="FAS1" evidence="11">
    <location>
        <begin position="278"/>
        <end position="421"/>
    </location>
</feature>
<protein>
    <recommendedName>
        <fullName evidence="11">FAS1 domain-containing protein</fullName>
    </recommendedName>
</protein>
<feature type="signal peptide" evidence="10">
    <location>
        <begin position="1"/>
        <end position="37"/>
    </location>
</feature>
<comment type="similarity">
    <text evidence="2">Belongs to the fasciclin-like AGP family.</text>
</comment>
<accession>A0A022PYB8</accession>
<name>A0A022PYB8_ERYGU</name>
<keyword evidence="5" id="KW-0677">Repeat</keyword>
<keyword evidence="4 10" id="KW-0732">Signal</keyword>
<evidence type="ECO:0000256" key="9">
    <source>
        <dbReference type="SAM" id="MobiDB-lite"/>
    </source>
</evidence>
<feature type="chain" id="PRO_5001503817" description="FAS1 domain-containing protein" evidence="10">
    <location>
        <begin position="38"/>
        <end position="437"/>
    </location>
</feature>
<evidence type="ECO:0000313" key="12">
    <source>
        <dbReference type="EMBL" id="EYU19863.1"/>
    </source>
</evidence>
<dbReference type="Pfam" id="PF02469">
    <property type="entry name" value="Fasciclin"/>
    <property type="match status" value="2"/>
</dbReference>
<dbReference type="AlphaFoldDB" id="A0A022PYB8"/>
<dbReference type="FunFam" id="2.30.180.10:FF:000011">
    <property type="entry name" value="Fasciclin-like arabinogalactan protein 16"/>
    <property type="match status" value="1"/>
</dbReference>
<gene>
    <name evidence="12" type="ORF">MIMGU_mgv1a006599mg</name>
</gene>
<evidence type="ECO:0000259" key="11">
    <source>
        <dbReference type="PROSITE" id="PS50213"/>
    </source>
</evidence>